<keyword evidence="4" id="KW-1185">Reference proteome</keyword>
<dbReference type="Pfam" id="PF03107">
    <property type="entry name" value="C1_2"/>
    <property type="match status" value="2"/>
</dbReference>
<dbReference type="InterPro" id="IPR004146">
    <property type="entry name" value="DC1"/>
</dbReference>
<evidence type="ECO:0000256" key="1">
    <source>
        <dbReference type="ARBA" id="ARBA00022737"/>
    </source>
</evidence>
<name>A0A5J4ZFY3_9ASTE</name>
<dbReference type="PANTHER" id="PTHR47841">
    <property type="entry name" value="DIACYLGLYCEROL KINASE THETA-LIKE-RELATED"/>
    <property type="match status" value="1"/>
</dbReference>
<organism evidence="3 4">
    <name type="scientific">Nyssa sinensis</name>
    <dbReference type="NCBI Taxonomy" id="561372"/>
    <lineage>
        <taxon>Eukaryota</taxon>
        <taxon>Viridiplantae</taxon>
        <taxon>Streptophyta</taxon>
        <taxon>Embryophyta</taxon>
        <taxon>Tracheophyta</taxon>
        <taxon>Spermatophyta</taxon>
        <taxon>Magnoliopsida</taxon>
        <taxon>eudicotyledons</taxon>
        <taxon>Gunneridae</taxon>
        <taxon>Pentapetalae</taxon>
        <taxon>asterids</taxon>
        <taxon>Cornales</taxon>
        <taxon>Nyssaceae</taxon>
        <taxon>Nyssa</taxon>
    </lineage>
</organism>
<evidence type="ECO:0000259" key="2">
    <source>
        <dbReference type="Pfam" id="PF03107"/>
    </source>
</evidence>
<dbReference type="AlphaFoldDB" id="A0A5J4ZFY3"/>
<dbReference type="Gene3D" id="3.30.60.20">
    <property type="match status" value="1"/>
</dbReference>
<keyword evidence="1" id="KW-0677">Repeat</keyword>
<dbReference type="Proteomes" id="UP000325577">
    <property type="component" value="Linkage Group LG8"/>
</dbReference>
<feature type="domain" description="DC1" evidence="2">
    <location>
        <begin position="12"/>
        <end position="55"/>
    </location>
</feature>
<gene>
    <name evidence="3" type="ORF">F0562_016671</name>
</gene>
<evidence type="ECO:0000313" key="3">
    <source>
        <dbReference type="EMBL" id="KAA8516378.1"/>
    </source>
</evidence>
<dbReference type="SUPFAM" id="SSF57889">
    <property type="entry name" value="Cysteine-rich domain"/>
    <property type="match status" value="2"/>
</dbReference>
<dbReference type="InterPro" id="IPR046349">
    <property type="entry name" value="C1-like_sf"/>
</dbReference>
<protein>
    <recommendedName>
        <fullName evidence="2">DC1 domain-containing protein</fullName>
    </recommendedName>
</protein>
<feature type="domain" description="DC1" evidence="2">
    <location>
        <begin position="66"/>
        <end position="110"/>
    </location>
</feature>
<evidence type="ECO:0000313" key="4">
    <source>
        <dbReference type="Proteomes" id="UP000325577"/>
    </source>
</evidence>
<dbReference type="EMBL" id="CM018051">
    <property type="protein sequence ID" value="KAA8516378.1"/>
    <property type="molecule type" value="Genomic_DNA"/>
</dbReference>
<dbReference type="PANTHER" id="PTHR47841:SF7">
    <property type="entry name" value="CYSTEINE_HISTIDINE-RICH C1 DOMAIN PROTEIN"/>
    <property type="match status" value="1"/>
</dbReference>
<sequence length="239" mass="26795">MAPVPMRTKEHFTHPGHPLEVFYAETEFLCDGCKTLGTGTRFRCDGCHFNLQVYCWRCPRNLSSFMHPHPLTLVVRSAQEMSQNERSCDVCGEFVEGLFYQCKDCEFDVHPLGTQLPQELRHALHTIHPLMLQTSSSSQPCAVCGGPCATSVGFVTDIHVECVLTTCDRPTKCTIPPPLPQPQPQLALPPHYGLVTELHWNDMEDDSDDSEVWEDDNTVEDAVVEQHEDEEATVQEAAA</sequence>
<reference evidence="3 4" key="1">
    <citation type="submission" date="2019-09" db="EMBL/GenBank/DDBJ databases">
        <title>A chromosome-level genome assembly of the Chinese tupelo Nyssa sinensis.</title>
        <authorList>
            <person name="Yang X."/>
            <person name="Kang M."/>
            <person name="Yang Y."/>
            <person name="Xiong H."/>
            <person name="Wang M."/>
            <person name="Zhang Z."/>
            <person name="Wang Z."/>
            <person name="Wu H."/>
            <person name="Ma T."/>
            <person name="Liu J."/>
            <person name="Xi Z."/>
        </authorList>
    </citation>
    <scope>NUCLEOTIDE SEQUENCE [LARGE SCALE GENOMIC DNA]</scope>
    <source>
        <strain evidence="3">J267</strain>
        <tissue evidence="3">Leaf</tissue>
    </source>
</reference>
<proteinExistence type="predicted"/>
<dbReference type="OrthoDB" id="1744808at2759"/>
<accession>A0A5J4ZFY3</accession>